<dbReference type="InterPro" id="IPR027417">
    <property type="entry name" value="P-loop_NTPase"/>
</dbReference>
<dbReference type="SMART" id="SM00487">
    <property type="entry name" value="DEXDc"/>
    <property type="match status" value="1"/>
</dbReference>
<reference evidence="2" key="1">
    <citation type="journal article" date="2020" name="Nature">
        <title>Giant virus diversity and host interactions through global metagenomics.</title>
        <authorList>
            <person name="Schulz F."/>
            <person name="Roux S."/>
            <person name="Paez-Espino D."/>
            <person name="Jungbluth S."/>
            <person name="Walsh D.A."/>
            <person name="Denef V.J."/>
            <person name="McMahon K.D."/>
            <person name="Konstantinidis K.T."/>
            <person name="Eloe-Fadrosh E.A."/>
            <person name="Kyrpides N.C."/>
            <person name="Woyke T."/>
        </authorList>
    </citation>
    <scope>NUCLEOTIDE SEQUENCE</scope>
    <source>
        <strain evidence="2">GVMAG-S-3300013014-136</strain>
    </source>
</reference>
<dbReference type="Pfam" id="PF00176">
    <property type="entry name" value="SNF2-rel_dom"/>
    <property type="match status" value="1"/>
</dbReference>
<dbReference type="EMBL" id="MN740962">
    <property type="protein sequence ID" value="QHU20098.1"/>
    <property type="molecule type" value="Genomic_DNA"/>
</dbReference>
<dbReference type="InterPro" id="IPR000330">
    <property type="entry name" value="SNF2_N"/>
</dbReference>
<dbReference type="Gene3D" id="3.40.50.10810">
    <property type="entry name" value="Tandem AAA-ATPase domain"/>
    <property type="match status" value="1"/>
</dbReference>
<proteinExistence type="predicted"/>
<sequence length="1042" mass="119751">MEVEDFFPKYPNINDSVGLPPYMNPYKGVSFEQAIYNKKEFTSLKVTKEDEKENESDSLFKHQKVISRFLSSYTPYDALLLFHEMGTGKTCAAFGAIEHLRKTDKRYDGAIIVTTNPSILNSLIEQLAKVCTKNMYLPTYIDDITKVDPKKLIAEIKATIKKTTDSFYEFNTLETFTSILEKKTRDEMIVRDYSNKIIIIDEVHNVKLYGQGNNKQSNTYKQISRLLHLPKNCKKIVMSGTPMTDKASEIADIMNLVLPTEKKFPVLEDFEREYLVSDENNIKRLRLDKVKDFKNKIRGYVSYLKASLSNIQTEYVGRVVRPPLTHFRVVENPMSQHQKQAYQTAFAAYEKQQGGEVEAEKKKHDVYRSVEQASLFVFPDSTFGKDGYEKYVKEKLDFRNQIASLFEGKTVEEKLHLLERYSSTYAKTIRFILENPRHNTLVFNSAVHGSGVILFTKLLELFNFRSSFGIENTVAKRYALITADLKDNLTPIKNLFNDPKNKNGEFLQVIIFSATIAEGVSFSNVQEIHIQTPHWNYSQTSQVIARGLRLRSHQALIQAGQKPIVKIYQHCAIADERELNKSIDMYKYSKSESKDISAKNIEHYIKEAAVDCQIFYERNVIPAGESTNGTRVCDYMPCEYQCEGITNINNFDMVDVSTYQLYYISEKINPIIVRIMQIFRRKFSMSLANLHRDEVLSQYTQFELLFAIRQIIAENVIIKNAYGFDSYLRENKNIFFLSSDLSTGSDFLCASYTRYPIGIRKASLKDAIDNEIIRKILIPQLRDCQTVEDVGRVIPLFTSAAKKKLIEQVLFDPENKDFQLSLAYFTQKGIILSESSYTLGDKTYTWIPDQNVWEEIEAEKRFELPKKDLAGFAGLEDPDKPGLESFKIQNVGKTKKAQAEGQVKRQHPGRACKNFDDPPRSHLLILIGAKISPDMEKVLKSLETFLEKNAEYAQFHTLKEKLLAYLKSNFNKELVKYYSKEDDISVIRKAVVFLGLKPTSRQCQLLYDTFKEEDCLYADPDAGKGYRKSKKALMQGAAAAQD</sequence>
<dbReference type="SUPFAM" id="SSF52540">
    <property type="entry name" value="P-loop containing nucleoside triphosphate hydrolases"/>
    <property type="match status" value="2"/>
</dbReference>
<dbReference type="GO" id="GO:0005524">
    <property type="term" value="F:ATP binding"/>
    <property type="evidence" value="ECO:0007669"/>
    <property type="project" value="InterPro"/>
</dbReference>
<dbReference type="InterPro" id="IPR038718">
    <property type="entry name" value="SNF2-like_sf"/>
</dbReference>
<feature type="domain" description="Helicase ATP-binding" evidence="1">
    <location>
        <begin position="70"/>
        <end position="260"/>
    </location>
</feature>
<dbReference type="PROSITE" id="PS51192">
    <property type="entry name" value="HELICASE_ATP_BIND_1"/>
    <property type="match status" value="1"/>
</dbReference>
<dbReference type="InterPro" id="IPR014001">
    <property type="entry name" value="Helicase_ATP-bd"/>
</dbReference>
<accession>A0A6C0KUT1</accession>
<dbReference type="AlphaFoldDB" id="A0A6C0KUT1"/>
<evidence type="ECO:0000259" key="1">
    <source>
        <dbReference type="PROSITE" id="PS51192"/>
    </source>
</evidence>
<evidence type="ECO:0000313" key="2">
    <source>
        <dbReference type="EMBL" id="QHU20098.1"/>
    </source>
</evidence>
<name>A0A6C0KUT1_9ZZZZ</name>
<organism evidence="2">
    <name type="scientific">viral metagenome</name>
    <dbReference type="NCBI Taxonomy" id="1070528"/>
    <lineage>
        <taxon>unclassified sequences</taxon>
        <taxon>metagenomes</taxon>
        <taxon>organismal metagenomes</taxon>
    </lineage>
</organism>
<protein>
    <recommendedName>
        <fullName evidence="1">Helicase ATP-binding domain-containing protein</fullName>
    </recommendedName>
</protein>